<accession>A0A550CXM4</accession>
<proteinExistence type="predicted"/>
<evidence type="ECO:0000313" key="2">
    <source>
        <dbReference type="Proteomes" id="UP000320762"/>
    </source>
</evidence>
<organism evidence="1 2">
    <name type="scientific">Schizophyllum amplum</name>
    <dbReference type="NCBI Taxonomy" id="97359"/>
    <lineage>
        <taxon>Eukaryota</taxon>
        <taxon>Fungi</taxon>
        <taxon>Dikarya</taxon>
        <taxon>Basidiomycota</taxon>
        <taxon>Agaricomycotina</taxon>
        <taxon>Agaricomycetes</taxon>
        <taxon>Agaricomycetidae</taxon>
        <taxon>Agaricales</taxon>
        <taxon>Schizophyllaceae</taxon>
        <taxon>Schizophyllum</taxon>
    </lineage>
</organism>
<evidence type="ECO:0000313" key="1">
    <source>
        <dbReference type="EMBL" id="TRM69513.1"/>
    </source>
</evidence>
<dbReference type="EMBL" id="VDMD01000001">
    <property type="protein sequence ID" value="TRM69513.1"/>
    <property type="molecule type" value="Genomic_DNA"/>
</dbReference>
<gene>
    <name evidence="1" type="ORF">BD626DRAFT_563254</name>
</gene>
<dbReference type="Proteomes" id="UP000320762">
    <property type="component" value="Unassembled WGS sequence"/>
</dbReference>
<keyword evidence="2" id="KW-1185">Reference proteome</keyword>
<dbReference type="OrthoDB" id="3015280at2759"/>
<comment type="caution">
    <text evidence="1">The sequence shown here is derived from an EMBL/GenBank/DDBJ whole genome shotgun (WGS) entry which is preliminary data.</text>
</comment>
<dbReference type="AlphaFoldDB" id="A0A550CXM4"/>
<name>A0A550CXM4_9AGAR</name>
<protein>
    <submittedName>
        <fullName evidence="1">Uncharacterized protein</fullName>
    </submittedName>
</protein>
<reference evidence="1 2" key="1">
    <citation type="journal article" date="2019" name="New Phytol.">
        <title>Comparative genomics reveals unique wood-decay strategies and fruiting body development in the Schizophyllaceae.</title>
        <authorList>
            <person name="Almasi E."/>
            <person name="Sahu N."/>
            <person name="Krizsan K."/>
            <person name="Balint B."/>
            <person name="Kovacs G.M."/>
            <person name="Kiss B."/>
            <person name="Cseklye J."/>
            <person name="Drula E."/>
            <person name="Henrissat B."/>
            <person name="Nagy I."/>
            <person name="Chovatia M."/>
            <person name="Adam C."/>
            <person name="LaButti K."/>
            <person name="Lipzen A."/>
            <person name="Riley R."/>
            <person name="Grigoriev I.V."/>
            <person name="Nagy L.G."/>
        </authorList>
    </citation>
    <scope>NUCLEOTIDE SEQUENCE [LARGE SCALE GENOMIC DNA]</scope>
    <source>
        <strain evidence="1 2">NL-1724</strain>
    </source>
</reference>
<sequence>MLARSTPAFPPRAPYYPSITLVLSQNGCGPPEDKFRHKRASRRRRCVRVPANDPRGQFPLSAEITMKSAPQQTQNNDDDFLMQTMLFLDEDPWVTYAAELQEALGQKRAPSGSLRKMKRFSALVIDLALQKVRSCAQKLRKTPKV</sequence>